<dbReference type="InterPro" id="IPR044661">
    <property type="entry name" value="MED15a/b/c-like"/>
</dbReference>
<sequence>PCLSSKLSAVIAGTTIASSYPQWLPTLRNPKEIRWGEAGAEYDVESAGVFSPKEKAIARLKVYIARKKATDGKLSGLAMGPKGRFLAMPSNRSGRSSVTEQPLERLLIVVKTISPATLSASVSDIGSVVSMIDRIV</sequence>
<gene>
    <name evidence="1" type="ORF">Tci_470988</name>
</gene>
<organism evidence="1">
    <name type="scientific">Tanacetum cinerariifolium</name>
    <name type="common">Dalmatian daisy</name>
    <name type="synonym">Chrysanthemum cinerariifolium</name>
    <dbReference type="NCBI Taxonomy" id="118510"/>
    <lineage>
        <taxon>Eukaryota</taxon>
        <taxon>Viridiplantae</taxon>
        <taxon>Streptophyta</taxon>
        <taxon>Embryophyta</taxon>
        <taxon>Tracheophyta</taxon>
        <taxon>Spermatophyta</taxon>
        <taxon>Magnoliopsida</taxon>
        <taxon>eudicotyledons</taxon>
        <taxon>Gunneridae</taxon>
        <taxon>Pentapetalae</taxon>
        <taxon>asterids</taxon>
        <taxon>campanulids</taxon>
        <taxon>Asterales</taxon>
        <taxon>Asteraceae</taxon>
        <taxon>Asteroideae</taxon>
        <taxon>Anthemideae</taxon>
        <taxon>Anthemidinae</taxon>
        <taxon>Tanacetum</taxon>
    </lineage>
</organism>
<comment type="caution">
    <text evidence="1">The sequence shown here is derived from an EMBL/GenBank/DDBJ whole genome shotgun (WGS) entry which is preliminary data.</text>
</comment>
<dbReference type="PANTHER" id="PTHR33137:SF4">
    <property type="entry name" value="MEDIATOR OF RNA POLYMERASE II TRANSCRIPTION SUBUNIT 15A-RELATED"/>
    <property type="match status" value="1"/>
</dbReference>
<dbReference type="Gene3D" id="3.40.50.720">
    <property type="entry name" value="NAD(P)-binding Rossmann-like Domain"/>
    <property type="match status" value="1"/>
</dbReference>
<proteinExistence type="predicted"/>
<evidence type="ECO:0000313" key="1">
    <source>
        <dbReference type="EMBL" id="GEY99014.1"/>
    </source>
</evidence>
<dbReference type="EMBL" id="BKCJ010229581">
    <property type="protein sequence ID" value="GEY99014.1"/>
    <property type="molecule type" value="Genomic_DNA"/>
</dbReference>
<dbReference type="SUPFAM" id="SSF51735">
    <property type="entry name" value="NAD(P)-binding Rossmann-fold domains"/>
    <property type="match status" value="1"/>
</dbReference>
<dbReference type="GO" id="GO:0031490">
    <property type="term" value="F:chromatin DNA binding"/>
    <property type="evidence" value="ECO:0007669"/>
    <property type="project" value="InterPro"/>
</dbReference>
<dbReference type="PANTHER" id="PTHR33137">
    <property type="entry name" value="MEDIATOR OF RNA POLYMERASE II TRANSCRIPTION SUBUNIT 15A-RELATED"/>
    <property type="match status" value="1"/>
</dbReference>
<name>A0A699I016_TANCI</name>
<reference evidence="1" key="1">
    <citation type="journal article" date="2019" name="Sci. Rep.">
        <title>Draft genome of Tanacetum cinerariifolium, the natural source of mosquito coil.</title>
        <authorList>
            <person name="Yamashiro T."/>
            <person name="Shiraishi A."/>
            <person name="Satake H."/>
            <person name="Nakayama K."/>
        </authorList>
    </citation>
    <scope>NUCLEOTIDE SEQUENCE</scope>
</reference>
<dbReference type="InterPro" id="IPR036291">
    <property type="entry name" value="NAD(P)-bd_dom_sf"/>
</dbReference>
<feature type="non-terminal residue" evidence="1">
    <location>
        <position position="1"/>
    </location>
</feature>
<dbReference type="GO" id="GO:0003713">
    <property type="term" value="F:transcription coactivator activity"/>
    <property type="evidence" value="ECO:0007669"/>
    <property type="project" value="InterPro"/>
</dbReference>
<accession>A0A699I016</accession>
<protein>
    <submittedName>
        <fullName evidence="1">Mediator of RNA polymerase II transcription subunit 15A-like</fullName>
    </submittedName>
</protein>
<dbReference type="AlphaFoldDB" id="A0A699I016"/>